<proteinExistence type="inferred from homology"/>
<name>A0A5S4FJH1_9ACTN</name>
<dbReference type="GO" id="GO:0046872">
    <property type="term" value="F:metal ion binding"/>
    <property type="evidence" value="ECO:0007669"/>
    <property type="project" value="UniProtKB-KW"/>
</dbReference>
<gene>
    <name evidence="5" type="ORF">ETD86_17765</name>
</gene>
<dbReference type="NCBIfam" id="NF006771">
    <property type="entry name" value="PRK09290.1-5"/>
    <property type="match status" value="1"/>
</dbReference>
<dbReference type="OrthoDB" id="9808195at2"/>
<comment type="caution">
    <text evidence="5">The sequence shown here is derived from an EMBL/GenBank/DDBJ whole genome shotgun (WGS) entry which is preliminary data.</text>
</comment>
<dbReference type="Gene3D" id="3.40.630.10">
    <property type="entry name" value="Zn peptidases"/>
    <property type="match status" value="1"/>
</dbReference>
<reference evidence="5 6" key="1">
    <citation type="submission" date="2019-05" db="EMBL/GenBank/DDBJ databases">
        <title>Draft genome sequence of Nonomuraea turkmeniaca DSM 43926.</title>
        <authorList>
            <person name="Saricaoglu S."/>
            <person name="Isik K."/>
        </authorList>
    </citation>
    <scope>NUCLEOTIDE SEQUENCE [LARGE SCALE GENOMIC DNA]</scope>
    <source>
        <strain evidence="5 6">DSM 43926</strain>
    </source>
</reference>
<evidence type="ECO:0000256" key="1">
    <source>
        <dbReference type="ARBA" id="ARBA00006153"/>
    </source>
</evidence>
<feature type="binding site" evidence="3">
    <location>
        <position position="133"/>
    </location>
    <ligand>
        <name>Zn(2+)</name>
        <dbReference type="ChEBI" id="CHEBI:29105"/>
        <label>2</label>
    </ligand>
</feature>
<dbReference type="Pfam" id="PF07687">
    <property type="entry name" value="M20_dimer"/>
    <property type="match status" value="1"/>
</dbReference>
<keyword evidence="3" id="KW-0479">Metal-binding</keyword>
<dbReference type="InterPro" id="IPR002933">
    <property type="entry name" value="Peptidase_M20"/>
</dbReference>
<evidence type="ECO:0000313" key="6">
    <source>
        <dbReference type="Proteomes" id="UP000309128"/>
    </source>
</evidence>
<dbReference type="PANTHER" id="PTHR32494:SF5">
    <property type="entry name" value="ALLANTOATE AMIDOHYDROLASE"/>
    <property type="match status" value="1"/>
</dbReference>
<dbReference type="Proteomes" id="UP000309128">
    <property type="component" value="Unassembled WGS sequence"/>
</dbReference>
<keyword evidence="6" id="KW-1185">Reference proteome</keyword>
<keyword evidence="3" id="KW-0862">Zinc</keyword>
<evidence type="ECO:0000259" key="4">
    <source>
        <dbReference type="Pfam" id="PF07687"/>
    </source>
</evidence>
<keyword evidence="2 5" id="KW-0378">Hydrolase</keyword>
<dbReference type="Gene3D" id="3.30.70.360">
    <property type="match status" value="1"/>
</dbReference>
<comment type="similarity">
    <text evidence="1">Belongs to the peptidase M20 family.</text>
</comment>
<evidence type="ECO:0000256" key="2">
    <source>
        <dbReference type="ARBA" id="ARBA00022801"/>
    </source>
</evidence>
<protein>
    <submittedName>
        <fullName evidence="5">Zn-dependent hydrolase</fullName>
    </submittedName>
</protein>
<feature type="domain" description="Peptidase M20 dimerisation" evidence="4">
    <location>
        <begin position="220"/>
        <end position="318"/>
    </location>
</feature>
<feature type="binding site" evidence="3">
    <location>
        <position position="391"/>
    </location>
    <ligand>
        <name>Zn(2+)</name>
        <dbReference type="ChEBI" id="CHEBI:29105"/>
        <label>2</label>
    </ligand>
</feature>
<evidence type="ECO:0000256" key="3">
    <source>
        <dbReference type="PIRSR" id="PIRSR001235-1"/>
    </source>
</evidence>
<dbReference type="RefSeq" id="WP_138667298.1">
    <property type="nucleotide sequence ID" value="NZ_VCKY01000053.1"/>
</dbReference>
<dbReference type="InterPro" id="IPR011650">
    <property type="entry name" value="Peptidase_M20_dimer"/>
</dbReference>
<feature type="binding site" evidence="3">
    <location>
        <position position="98"/>
    </location>
    <ligand>
        <name>Zn(2+)</name>
        <dbReference type="ChEBI" id="CHEBI:29105"/>
        <label>1</label>
    </ligand>
</feature>
<dbReference type="GO" id="GO:0016813">
    <property type="term" value="F:hydrolase activity, acting on carbon-nitrogen (but not peptide) bonds, in linear amidines"/>
    <property type="evidence" value="ECO:0007669"/>
    <property type="project" value="InterPro"/>
</dbReference>
<accession>A0A5S4FJH1</accession>
<dbReference type="PANTHER" id="PTHR32494">
    <property type="entry name" value="ALLANTOATE DEIMINASE-RELATED"/>
    <property type="match status" value="1"/>
</dbReference>
<evidence type="ECO:0000313" key="5">
    <source>
        <dbReference type="EMBL" id="TMR20765.1"/>
    </source>
</evidence>
<feature type="binding site" evidence="3">
    <location>
        <position position="98"/>
    </location>
    <ligand>
        <name>Zn(2+)</name>
        <dbReference type="ChEBI" id="CHEBI:29105"/>
        <label>2</label>
    </ligand>
</feature>
<dbReference type="InterPro" id="IPR010158">
    <property type="entry name" value="Amidase_Cbmase"/>
</dbReference>
<feature type="binding site" evidence="3">
    <location>
        <position position="198"/>
    </location>
    <ligand>
        <name>Zn(2+)</name>
        <dbReference type="ChEBI" id="CHEBI:29105"/>
        <label>1</label>
    </ligand>
</feature>
<dbReference type="PIRSF" id="PIRSF001235">
    <property type="entry name" value="Amidase_carbamoylase"/>
    <property type="match status" value="1"/>
</dbReference>
<organism evidence="5 6">
    <name type="scientific">Nonomuraea turkmeniaca</name>
    <dbReference type="NCBI Taxonomy" id="103838"/>
    <lineage>
        <taxon>Bacteria</taxon>
        <taxon>Bacillati</taxon>
        <taxon>Actinomycetota</taxon>
        <taxon>Actinomycetes</taxon>
        <taxon>Streptosporangiales</taxon>
        <taxon>Streptosporangiaceae</taxon>
        <taxon>Nonomuraea</taxon>
    </lineage>
</organism>
<dbReference type="Pfam" id="PF01546">
    <property type="entry name" value="Peptidase_M20"/>
    <property type="match status" value="1"/>
</dbReference>
<dbReference type="EMBL" id="VCKY01000053">
    <property type="protein sequence ID" value="TMR20765.1"/>
    <property type="molecule type" value="Genomic_DNA"/>
</dbReference>
<dbReference type="CDD" id="cd03884">
    <property type="entry name" value="M20_bAS"/>
    <property type="match status" value="1"/>
</dbReference>
<dbReference type="AlphaFoldDB" id="A0A5S4FJH1"/>
<dbReference type="SUPFAM" id="SSF53187">
    <property type="entry name" value="Zn-dependent exopeptidases"/>
    <property type="match status" value="1"/>
</dbReference>
<dbReference type="SUPFAM" id="SSF55031">
    <property type="entry name" value="Bacterial exopeptidase dimerisation domain"/>
    <property type="match status" value="1"/>
</dbReference>
<comment type="cofactor">
    <cofactor evidence="3">
        <name>Zn(2+)</name>
        <dbReference type="ChEBI" id="CHEBI:29105"/>
    </cofactor>
    <text evidence="3">Binds 2 Zn(2+) ions per subunit.</text>
</comment>
<dbReference type="InterPro" id="IPR036264">
    <property type="entry name" value="Bact_exopeptidase_dim_dom"/>
</dbReference>
<dbReference type="NCBIfam" id="TIGR01879">
    <property type="entry name" value="hydantase"/>
    <property type="match status" value="1"/>
</dbReference>
<sequence>MEPTGRALPRPDAKRLGAMLDDLAELSDTDDGVTRLAYSTTERAAHDLFASWLRGLGLDVRVDAAGNTIAERPGSDASAPAIATGSHLDSVPHGGRFDGIAGVVAAVEVARLLVEHDVEHRHPFRFVAFAAEEGARFGQACLGSKAVAGLLTPADLHTYQDAGGVSVAAAMEAVGLEAGSIGKARWQPQDWAAFVELHVEQGDRLERAGLPVGIVDVVSGSTRLAMEITGRATHSGSTPMDHRSDALAAAAEIVLLAERTASDEDHAETRATVGVLNVQPGSITTIPGRATLTLDVRDVEGVRQRATAAEIVRTARDICARRQASVTSRPIGDSAPATLSPRLRQIMVDACQTLGLPYMTMPSGASHDAQMINHVVPTALMFVPSRAGLSHVPDEWTSTTDLAVGVDLLLRGLLEIDRIGGESADG</sequence>
<feature type="binding site" evidence="3">
    <location>
        <position position="87"/>
    </location>
    <ligand>
        <name>Zn(2+)</name>
        <dbReference type="ChEBI" id="CHEBI:29105"/>
        <label>1</label>
    </ligand>
</feature>